<dbReference type="RefSeq" id="WP_012446526.1">
    <property type="nucleotide sequence ID" value="NC_010718.1"/>
</dbReference>
<dbReference type="PANTHER" id="PTHR11040">
    <property type="entry name" value="ZINC/IRON TRANSPORTER"/>
    <property type="match status" value="1"/>
</dbReference>
<dbReference type="HOGENOM" id="CLU_015114_1_3_9"/>
<protein>
    <submittedName>
        <fullName evidence="9">Zinc/iron permease</fullName>
    </submittedName>
</protein>
<dbReference type="STRING" id="457570.Nther_0036"/>
<proteinExistence type="inferred from homology"/>
<keyword evidence="3" id="KW-1003">Cell membrane</keyword>
<keyword evidence="10" id="KW-1185">Reference proteome</keyword>
<evidence type="ECO:0000256" key="1">
    <source>
        <dbReference type="ARBA" id="ARBA00004651"/>
    </source>
</evidence>
<evidence type="ECO:0000256" key="2">
    <source>
        <dbReference type="ARBA" id="ARBA00006939"/>
    </source>
</evidence>
<feature type="transmembrane region" description="Helical" evidence="8">
    <location>
        <begin position="198"/>
        <end position="216"/>
    </location>
</feature>
<evidence type="ECO:0000256" key="5">
    <source>
        <dbReference type="ARBA" id="ARBA00022833"/>
    </source>
</evidence>
<feature type="transmembrane region" description="Helical" evidence="8">
    <location>
        <begin position="228"/>
        <end position="246"/>
    </location>
</feature>
<evidence type="ECO:0000256" key="3">
    <source>
        <dbReference type="ARBA" id="ARBA00022475"/>
    </source>
</evidence>
<comment type="similarity">
    <text evidence="2">Belongs to the ZIP transporter (TC 2.A.5) family.</text>
</comment>
<evidence type="ECO:0000256" key="7">
    <source>
        <dbReference type="ARBA" id="ARBA00023136"/>
    </source>
</evidence>
<sequence length="247" mass="25680">MEALVYSFLAGISTAIGAIIVAFFGQPSQRALSGLLGFAGGIMLAISAFDLMPESLEIGSMSSTIIGFSFGAIMMYALDKFIPHAHMSGGEDIIEENTSPLNNKEILRTGYLIFFGIALHNLPEGLAIGAGLESSPELGLYIAIAIGLHNIPEGMATAGPLRAGGLRWIKVFLLTLFAGLMTPLGAALGLIIFNISPVLVAGGLAFAAGAMVYIVSDELIPQSHNLHSHIANAGLIIGLLLGFVLTS</sequence>
<feature type="transmembrane region" description="Helical" evidence="8">
    <location>
        <begin position="171"/>
        <end position="192"/>
    </location>
</feature>
<keyword evidence="7 8" id="KW-0472">Membrane</keyword>
<evidence type="ECO:0000256" key="8">
    <source>
        <dbReference type="SAM" id="Phobius"/>
    </source>
</evidence>
<dbReference type="Proteomes" id="UP000001683">
    <property type="component" value="Chromosome"/>
</dbReference>
<dbReference type="GO" id="GO:0005385">
    <property type="term" value="F:zinc ion transmembrane transporter activity"/>
    <property type="evidence" value="ECO:0007669"/>
    <property type="project" value="TreeGrafter"/>
</dbReference>
<dbReference type="PANTHER" id="PTHR11040:SF211">
    <property type="entry name" value="ZINC TRANSPORTER ZIP11"/>
    <property type="match status" value="1"/>
</dbReference>
<reference evidence="9 10" key="1">
    <citation type="submission" date="2008-04" db="EMBL/GenBank/DDBJ databases">
        <title>Complete sequence of chromosome of Natranaerobius thermophilus JW/NM-WN-LF.</title>
        <authorList>
            <consortium name="US DOE Joint Genome Institute"/>
            <person name="Copeland A."/>
            <person name="Lucas S."/>
            <person name="Lapidus A."/>
            <person name="Glavina del Rio T."/>
            <person name="Dalin E."/>
            <person name="Tice H."/>
            <person name="Bruce D."/>
            <person name="Goodwin L."/>
            <person name="Pitluck S."/>
            <person name="Chertkov O."/>
            <person name="Brettin T."/>
            <person name="Detter J.C."/>
            <person name="Han C."/>
            <person name="Kuske C.R."/>
            <person name="Schmutz J."/>
            <person name="Larimer F."/>
            <person name="Land M."/>
            <person name="Hauser L."/>
            <person name="Kyrpides N."/>
            <person name="Lykidis A."/>
            <person name="Mesbah N.M."/>
            <person name="Wiegel J."/>
        </authorList>
    </citation>
    <scope>NUCLEOTIDE SEQUENCE [LARGE SCALE GENOMIC DNA]</scope>
    <source>
        <strain evidence="10">ATCC BAA-1301 / DSM 18059 / JW/NM-WN-LF</strain>
    </source>
</reference>
<dbReference type="InterPro" id="IPR003689">
    <property type="entry name" value="ZIP"/>
</dbReference>
<reference evidence="9 10" key="2">
    <citation type="journal article" date="2011" name="J. Bacteriol.">
        <title>Complete genome sequence of the anaerobic, halophilic alkalithermophile Natranaerobius thermophilus JW/NM-WN-LF.</title>
        <authorList>
            <person name="Zhao B."/>
            <person name="Mesbah N.M."/>
            <person name="Dalin E."/>
            <person name="Goodwin L."/>
            <person name="Nolan M."/>
            <person name="Pitluck S."/>
            <person name="Chertkov O."/>
            <person name="Brettin T.S."/>
            <person name="Han J."/>
            <person name="Larimer F.W."/>
            <person name="Land M.L."/>
            <person name="Hauser L."/>
            <person name="Kyrpides N."/>
            <person name="Wiegel J."/>
        </authorList>
    </citation>
    <scope>NUCLEOTIDE SEQUENCE [LARGE SCALE GENOMIC DNA]</scope>
    <source>
        <strain evidence="10">ATCC BAA-1301 / DSM 18059 / JW/NM-WN-LF</strain>
    </source>
</reference>
<keyword evidence="4 8" id="KW-0812">Transmembrane</keyword>
<organism evidence="9 10">
    <name type="scientific">Natranaerobius thermophilus (strain ATCC BAA-1301 / DSM 18059 / JW/NM-WN-LF)</name>
    <dbReference type="NCBI Taxonomy" id="457570"/>
    <lineage>
        <taxon>Bacteria</taxon>
        <taxon>Bacillati</taxon>
        <taxon>Bacillota</taxon>
        <taxon>Clostridia</taxon>
        <taxon>Natranaerobiales</taxon>
        <taxon>Natranaerobiaceae</taxon>
        <taxon>Natranaerobius</taxon>
    </lineage>
</organism>
<evidence type="ECO:0000256" key="6">
    <source>
        <dbReference type="ARBA" id="ARBA00022989"/>
    </source>
</evidence>
<keyword evidence="6 8" id="KW-1133">Transmembrane helix</keyword>
<dbReference type="InParanoid" id="B2A323"/>
<dbReference type="OrthoDB" id="9787346at2"/>
<feature type="transmembrane region" description="Helical" evidence="8">
    <location>
        <begin position="31"/>
        <end position="52"/>
    </location>
</feature>
<dbReference type="eggNOG" id="COG0428">
    <property type="taxonomic scope" value="Bacteria"/>
</dbReference>
<accession>B2A323</accession>
<dbReference type="KEGG" id="nth:Nther_0036"/>
<evidence type="ECO:0000313" key="10">
    <source>
        <dbReference type="Proteomes" id="UP000001683"/>
    </source>
</evidence>
<feature type="transmembrane region" description="Helical" evidence="8">
    <location>
        <begin position="6"/>
        <end position="24"/>
    </location>
</feature>
<dbReference type="GO" id="GO:0005886">
    <property type="term" value="C:plasma membrane"/>
    <property type="evidence" value="ECO:0007669"/>
    <property type="project" value="UniProtKB-SubCell"/>
</dbReference>
<gene>
    <name evidence="9" type="ordered locus">Nther_0036</name>
</gene>
<keyword evidence="5" id="KW-0862">Zinc</keyword>
<evidence type="ECO:0000256" key="4">
    <source>
        <dbReference type="ARBA" id="ARBA00022692"/>
    </source>
</evidence>
<dbReference type="EMBL" id="CP001034">
    <property type="protein sequence ID" value="ACB83635.1"/>
    <property type="molecule type" value="Genomic_DNA"/>
</dbReference>
<dbReference type="AlphaFoldDB" id="B2A323"/>
<evidence type="ECO:0000313" key="9">
    <source>
        <dbReference type="EMBL" id="ACB83635.1"/>
    </source>
</evidence>
<name>B2A323_NATTJ</name>
<comment type="subcellular location">
    <subcellularLocation>
        <location evidence="1">Cell membrane</location>
        <topology evidence="1">Multi-pass membrane protein</topology>
    </subcellularLocation>
</comment>
<dbReference type="Pfam" id="PF02535">
    <property type="entry name" value="Zip"/>
    <property type="match status" value="1"/>
</dbReference>
<feature type="transmembrane region" description="Helical" evidence="8">
    <location>
        <begin position="58"/>
        <end position="78"/>
    </location>
</feature>